<dbReference type="EMBL" id="FUXU01000112">
    <property type="protein sequence ID" value="SKA69162.1"/>
    <property type="molecule type" value="Genomic_DNA"/>
</dbReference>
<keyword evidence="2" id="KW-1185">Reference proteome</keyword>
<proteinExistence type="predicted"/>
<evidence type="ECO:0000313" key="1">
    <source>
        <dbReference type="EMBL" id="SKA69162.1"/>
    </source>
</evidence>
<reference evidence="2" key="1">
    <citation type="submission" date="2017-02" db="EMBL/GenBank/DDBJ databases">
        <authorList>
            <person name="Varghese N."/>
            <person name="Submissions S."/>
        </authorList>
    </citation>
    <scope>NUCLEOTIDE SEQUENCE [LARGE SCALE GENOMIC DNA]</scope>
    <source>
        <strain evidence="2">DSM 22720</strain>
    </source>
</reference>
<evidence type="ECO:0000313" key="2">
    <source>
        <dbReference type="Proteomes" id="UP000190162"/>
    </source>
</evidence>
<accession>A0A1T4VVY7</accession>
<dbReference type="OrthoDB" id="5919051at2"/>
<dbReference type="Proteomes" id="UP000190162">
    <property type="component" value="Unassembled WGS sequence"/>
</dbReference>
<name>A0A1T4VVY7_9GAMM</name>
<dbReference type="AlphaFoldDB" id="A0A1T4VVY7"/>
<sequence>MGRKREPVSVDVQTGQNIVVLQVDMLPITIDEYARRTEQDVVALHQQKQRGTLPVIQAGRGCKVYVNQAKLIIDSLIAAGFDVQLANGLSQGLVLGRQRQE</sequence>
<organism evidence="1 2">
    <name type="scientific">Enterovibrio nigricans DSM 22720</name>
    <dbReference type="NCBI Taxonomy" id="1121868"/>
    <lineage>
        <taxon>Bacteria</taxon>
        <taxon>Pseudomonadati</taxon>
        <taxon>Pseudomonadota</taxon>
        <taxon>Gammaproteobacteria</taxon>
        <taxon>Vibrionales</taxon>
        <taxon>Vibrionaceae</taxon>
        <taxon>Enterovibrio</taxon>
    </lineage>
</organism>
<protein>
    <submittedName>
        <fullName evidence="1">Uncharacterized protein</fullName>
    </submittedName>
</protein>
<dbReference type="RefSeq" id="WP_078754493.1">
    <property type="nucleotide sequence ID" value="NZ_FUXU01000112.1"/>
</dbReference>
<gene>
    <name evidence="1" type="ORF">SAMN02745132_04412</name>
</gene>